<accession>A0ABS3U5D1</accession>
<reference evidence="1 2" key="1">
    <citation type="submission" date="2021-03" db="EMBL/GenBank/DDBJ databases">
        <title>Glycomyces sp. nov., a novel actinomycete isolated from soil.</title>
        <authorList>
            <person name="Yang X."/>
            <person name="Xu X."/>
        </authorList>
    </citation>
    <scope>NUCLEOTIDE SEQUENCE [LARGE SCALE GENOMIC DNA]</scope>
    <source>
        <strain evidence="1 2">NEAU-S30</strain>
    </source>
</reference>
<dbReference type="EMBL" id="JAGFNP010000004">
    <property type="protein sequence ID" value="MBO3732887.1"/>
    <property type="molecule type" value="Genomic_DNA"/>
</dbReference>
<evidence type="ECO:0000313" key="1">
    <source>
        <dbReference type="EMBL" id="MBO3732887.1"/>
    </source>
</evidence>
<evidence type="ECO:0000313" key="2">
    <source>
        <dbReference type="Proteomes" id="UP000681341"/>
    </source>
</evidence>
<protein>
    <recommendedName>
        <fullName evidence="3">DUF3303 domain-containing protein</fullName>
    </recommendedName>
</protein>
<keyword evidence="2" id="KW-1185">Reference proteome</keyword>
<gene>
    <name evidence="1" type="ORF">J5V16_08640</name>
</gene>
<dbReference type="Proteomes" id="UP000681341">
    <property type="component" value="Unassembled WGS sequence"/>
</dbReference>
<comment type="caution">
    <text evidence="1">The sequence shown here is derived from an EMBL/GenBank/DDBJ whole genome shotgun (WGS) entry which is preliminary data.</text>
</comment>
<proteinExistence type="predicted"/>
<evidence type="ECO:0008006" key="3">
    <source>
        <dbReference type="Google" id="ProtNLM"/>
    </source>
</evidence>
<sequence length="98" mass="11213">MRMCMKAQVPADGATNISDEEWPARLKQMLDMLKPEAAYFFPQDGMRTMMIFFDMEDVSMMPVISNPMFDDVHAKITFSPAMNLDDLMAGLKKAQNNR</sequence>
<organism evidence="1 2">
    <name type="scientific">Glycomyces niveus</name>
    <dbReference type="NCBI Taxonomy" id="2820287"/>
    <lineage>
        <taxon>Bacteria</taxon>
        <taxon>Bacillati</taxon>
        <taxon>Actinomycetota</taxon>
        <taxon>Actinomycetes</taxon>
        <taxon>Glycomycetales</taxon>
        <taxon>Glycomycetaceae</taxon>
        <taxon>Glycomyces</taxon>
    </lineage>
</organism>
<name>A0ABS3U5D1_9ACTN</name>